<feature type="chain" id="PRO_5035199865" evidence="2">
    <location>
        <begin position="21"/>
        <end position="137"/>
    </location>
</feature>
<reference evidence="3" key="1">
    <citation type="submission" date="2021-06" db="EMBL/GenBank/DDBJ databases">
        <authorList>
            <person name="Hodson N. C."/>
            <person name="Mongue J. A."/>
            <person name="Jaron S. K."/>
        </authorList>
    </citation>
    <scope>NUCLEOTIDE SEQUENCE</scope>
</reference>
<protein>
    <submittedName>
        <fullName evidence="3">Uncharacterized protein</fullName>
    </submittedName>
</protein>
<keyword evidence="4" id="KW-1185">Reference proteome</keyword>
<feature type="signal peptide" evidence="2">
    <location>
        <begin position="1"/>
        <end position="20"/>
    </location>
</feature>
<feature type="region of interest" description="Disordered" evidence="1">
    <location>
        <begin position="40"/>
        <end position="90"/>
    </location>
</feature>
<proteinExistence type="predicted"/>
<dbReference type="Proteomes" id="UP000708208">
    <property type="component" value="Unassembled WGS sequence"/>
</dbReference>
<dbReference type="EMBL" id="CAJVCH010537386">
    <property type="protein sequence ID" value="CAG7825738.1"/>
    <property type="molecule type" value="Genomic_DNA"/>
</dbReference>
<feature type="compositionally biased region" description="Basic and acidic residues" evidence="1">
    <location>
        <begin position="75"/>
        <end position="87"/>
    </location>
</feature>
<gene>
    <name evidence="3" type="ORF">AFUS01_LOCUS35832</name>
</gene>
<organism evidence="3 4">
    <name type="scientific">Allacma fusca</name>
    <dbReference type="NCBI Taxonomy" id="39272"/>
    <lineage>
        <taxon>Eukaryota</taxon>
        <taxon>Metazoa</taxon>
        <taxon>Ecdysozoa</taxon>
        <taxon>Arthropoda</taxon>
        <taxon>Hexapoda</taxon>
        <taxon>Collembola</taxon>
        <taxon>Symphypleona</taxon>
        <taxon>Sminthuridae</taxon>
        <taxon>Allacma</taxon>
    </lineage>
</organism>
<accession>A0A8J2L5Y8</accession>
<comment type="caution">
    <text evidence="3">The sequence shown here is derived from an EMBL/GenBank/DDBJ whole genome shotgun (WGS) entry which is preliminary data.</text>
</comment>
<keyword evidence="2" id="KW-0732">Signal</keyword>
<evidence type="ECO:0000256" key="2">
    <source>
        <dbReference type="SAM" id="SignalP"/>
    </source>
</evidence>
<sequence>MNSRLVLVLVALSTLAIASAKPAENGGLLSAIFENFQRTRRQEVAPPAPAVAPAEGMKNPAPVSPDSASSQPGEKGPEPDIFSRRQDQISSGVNTIVKGARGGDLESILRGSFSIPTNQRVQDRASLVLDSIFGNRS</sequence>
<dbReference type="AlphaFoldDB" id="A0A8J2L5Y8"/>
<evidence type="ECO:0000256" key="1">
    <source>
        <dbReference type="SAM" id="MobiDB-lite"/>
    </source>
</evidence>
<evidence type="ECO:0000313" key="4">
    <source>
        <dbReference type="Proteomes" id="UP000708208"/>
    </source>
</evidence>
<evidence type="ECO:0000313" key="3">
    <source>
        <dbReference type="EMBL" id="CAG7825738.1"/>
    </source>
</evidence>
<name>A0A8J2L5Y8_9HEXA</name>